<evidence type="ECO:0000313" key="1">
    <source>
        <dbReference type="EMBL" id="KAI9452088.1"/>
    </source>
</evidence>
<reference evidence="1" key="1">
    <citation type="submission" date="2021-03" db="EMBL/GenBank/DDBJ databases">
        <title>Evolutionary priming and transition to the ectomycorrhizal habit in an iconic lineage of mushroom-forming fungi: is preadaptation a requirement?</title>
        <authorList>
            <consortium name="DOE Joint Genome Institute"/>
            <person name="Looney B.P."/>
            <person name="Miyauchi S."/>
            <person name="Morin E."/>
            <person name="Drula E."/>
            <person name="Courty P.E."/>
            <person name="Chicoki N."/>
            <person name="Fauchery L."/>
            <person name="Kohler A."/>
            <person name="Kuo A."/>
            <person name="LaButti K."/>
            <person name="Pangilinan J."/>
            <person name="Lipzen A."/>
            <person name="Riley R."/>
            <person name="Andreopoulos W."/>
            <person name="He G."/>
            <person name="Johnson J."/>
            <person name="Barry K.W."/>
            <person name="Grigoriev I.V."/>
            <person name="Nagy L."/>
            <person name="Hibbett D."/>
            <person name="Henrissat B."/>
            <person name="Matheny P.B."/>
            <person name="Labbe J."/>
            <person name="Martin A.F."/>
        </authorList>
    </citation>
    <scope>NUCLEOTIDE SEQUENCE</scope>
    <source>
        <strain evidence="1">BPL698</strain>
    </source>
</reference>
<proteinExistence type="predicted"/>
<dbReference type="Proteomes" id="UP001207468">
    <property type="component" value="Unassembled WGS sequence"/>
</dbReference>
<sequence>MTSATSIERIDIHHHFFPPSLSRLKAAQSQGVGFRTPPENLPWSANLSLRVMDTLGIQLAVLSLPSGALETADEARKANAMMHEIVRQHENRFAFWGCLGDWRDVEGALQLIPYVFDELSAVGIAVSSSYGFGGEARYIGDDLFDPIWSALNARNAIIFVHGTQTPSLTPIPHPTLGLPVTEVPHETFKAAAQLVVSGKTRRFDRLAFVLAHMGGSTLALAPRVAGLARYMGAPLSEDEILMEFRRYWWDTALSGSSSAACSAEGWGIGDHILWGSDFPAVSLDTIRWFDSNLEKGYQTNPSQLENIRRKNILGLFESRGVSLFTGRIPNRSLV</sequence>
<evidence type="ECO:0000313" key="2">
    <source>
        <dbReference type="Proteomes" id="UP001207468"/>
    </source>
</evidence>
<name>A0ACC0TYM3_9AGAM</name>
<protein>
    <submittedName>
        <fullName evidence="1">Amidohydrolase 2</fullName>
    </submittedName>
</protein>
<dbReference type="EMBL" id="JAGFNK010000350">
    <property type="protein sequence ID" value="KAI9452088.1"/>
    <property type="molecule type" value="Genomic_DNA"/>
</dbReference>
<gene>
    <name evidence="1" type="ORF">F5148DRAFT_526609</name>
</gene>
<keyword evidence="2" id="KW-1185">Reference proteome</keyword>
<accession>A0ACC0TYM3</accession>
<comment type="caution">
    <text evidence="1">The sequence shown here is derived from an EMBL/GenBank/DDBJ whole genome shotgun (WGS) entry which is preliminary data.</text>
</comment>
<organism evidence="1 2">
    <name type="scientific">Russula earlei</name>
    <dbReference type="NCBI Taxonomy" id="71964"/>
    <lineage>
        <taxon>Eukaryota</taxon>
        <taxon>Fungi</taxon>
        <taxon>Dikarya</taxon>
        <taxon>Basidiomycota</taxon>
        <taxon>Agaricomycotina</taxon>
        <taxon>Agaricomycetes</taxon>
        <taxon>Russulales</taxon>
        <taxon>Russulaceae</taxon>
        <taxon>Russula</taxon>
    </lineage>
</organism>